<dbReference type="PANTHER" id="PTHR47535">
    <property type="entry name" value="MUSCLE-SPECIFIC PROTEIN 300 KDA, ISOFORM G"/>
    <property type="match status" value="1"/>
</dbReference>
<dbReference type="Pfam" id="PF00435">
    <property type="entry name" value="Spectrin"/>
    <property type="match status" value="3"/>
</dbReference>
<dbReference type="STRING" id="188477.A0A433TJR4"/>
<dbReference type="GO" id="GO:0005640">
    <property type="term" value="C:nuclear outer membrane"/>
    <property type="evidence" value="ECO:0007669"/>
    <property type="project" value="TreeGrafter"/>
</dbReference>
<evidence type="ECO:0000256" key="7">
    <source>
        <dbReference type="SAM" id="MobiDB-lite"/>
    </source>
</evidence>
<dbReference type="AlphaFoldDB" id="A0A433TJR4"/>
<dbReference type="GO" id="GO:0051015">
    <property type="term" value="F:actin filament binding"/>
    <property type="evidence" value="ECO:0007669"/>
    <property type="project" value="TreeGrafter"/>
</dbReference>
<evidence type="ECO:0000256" key="5">
    <source>
        <dbReference type="ARBA" id="ARBA00023136"/>
    </source>
</evidence>
<evidence type="ECO:0000256" key="2">
    <source>
        <dbReference type="ARBA" id="ARBA00022692"/>
    </source>
</evidence>
<dbReference type="CDD" id="cd00176">
    <property type="entry name" value="SPEC"/>
    <property type="match status" value="2"/>
</dbReference>
<dbReference type="PANTHER" id="PTHR47535:SF1">
    <property type="entry name" value="NESPRIN-1"/>
    <property type="match status" value="1"/>
</dbReference>
<organism evidence="8 9">
    <name type="scientific">Elysia chlorotica</name>
    <name type="common">Eastern emerald elysia</name>
    <name type="synonym">Sea slug</name>
    <dbReference type="NCBI Taxonomy" id="188477"/>
    <lineage>
        <taxon>Eukaryota</taxon>
        <taxon>Metazoa</taxon>
        <taxon>Spiralia</taxon>
        <taxon>Lophotrochozoa</taxon>
        <taxon>Mollusca</taxon>
        <taxon>Gastropoda</taxon>
        <taxon>Heterobranchia</taxon>
        <taxon>Euthyneura</taxon>
        <taxon>Panpulmonata</taxon>
        <taxon>Sacoglossa</taxon>
        <taxon>Placobranchoidea</taxon>
        <taxon>Plakobranchidae</taxon>
        <taxon>Elysia</taxon>
    </lineage>
</organism>
<keyword evidence="4" id="KW-1133">Transmembrane helix</keyword>
<evidence type="ECO:0000256" key="1">
    <source>
        <dbReference type="ARBA" id="ARBA00004370"/>
    </source>
</evidence>
<keyword evidence="3" id="KW-0677">Repeat</keyword>
<feature type="coiled-coil region" evidence="6">
    <location>
        <begin position="75"/>
        <end position="102"/>
    </location>
</feature>
<keyword evidence="2" id="KW-0812">Transmembrane</keyword>
<dbReference type="Gene3D" id="1.20.58.60">
    <property type="match status" value="6"/>
</dbReference>
<dbReference type="GO" id="GO:0034993">
    <property type="term" value="C:meiotic nuclear membrane microtubule tethering complex"/>
    <property type="evidence" value="ECO:0007669"/>
    <property type="project" value="TreeGrafter"/>
</dbReference>
<gene>
    <name evidence="8" type="ORF">EGW08_010510</name>
</gene>
<reference evidence="8 9" key="1">
    <citation type="submission" date="2019-01" db="EMBL/GenBank/DDBJ databases">
        <title>A draft genome assembly of the solar-powered sea slug Elysia chlorotica.</title>
        <authorList>
            <person name="Cai H."/>
            <person name="Li Q."/>
            <person name="Fang X."/>
            <person name="Li J."/>
            <person name="Curtis N.E."/>
            <person name="Altenburger A."/>
            <person name="Shibata T."/>
            <person name="Feng M."/>
            <person name="Maeda T."/>
            <person name="Schwartz J.A."/>
            <person name="Shigenobu S."/>
            <person name="Lundholm N."/>
            <person name="Nishiyama T."/>
            <person name="Yang H."/>
            <person name="Hasebe M."/>
            <person name="Li S."/>
            <person name="Pierce S.K."/>
            <person name="Wang J."/>
        </authorList>
    </citation>
    <scope>NUCLEOTIDE SEQUENCE [LARGE SCALE GENOMIC DNA]</scope>
    <source>
        <strain evidence="8">EC2010</strain>
        <tissue evidence="8">Whole organism of an adult</tissue>
    </source>
</reference>
<evidence type="ECO:0000256" key="6">
    <source>
        <dbReference type="SAM" id="Coils"/>
    </source>
</evidence>
<dbReference type="InterPro" id="IPR018159">
    <property type="entry name" value="Spectrin/alpha-actinin"/>
</dbReference>
<evidence type="ECO:0000313" key="8">
    <source>
        <dbReference type="EMBL" id="RUS81756.1"/>
    </source>
</evidence>
<sequence>HTAPQGKEIIARDTEALKADWEAFIKALAKTKTDLEQCMDQWKDFETWHERCAAWLKDLDTRLRDIDLKATLPEKQAQLQKLKSLQAEVGQHQSDLDKLSDAAQDLVRVSADSRVMSQASQLSTKHQSATINIKELCRRWEQFVLDHQAYIQAFDQCRTWLGQMKGKVATVVDTSGDKDTVQDRLAQVQELLNEKEEGLHMLQVTMDSLQVVLPNTSVGGRDSLRRDMTQLQQDYDALSASLGEAKAQLAGTLAQWTVYDDSVEQLQRWLADLQTQVDADSVLQNTLQEKKLQLERVKVLQLNISSQQSTIDSLNEKALTLKRTSRDGNLGAQISQVVSRYEKLVKNAKDLNERCEKNLRDHQVYRDTYMDTSDWLGAAMDKLGLCSDVRGDRHAIEAQLHKVEEIAVTVEQGRKKLQATQQKGEIVIPQTSTQGQELIHEELEMLTNDFQGFESDLGDLKHTLTTLKDQWTCYEEFYGELSQWIKDTENAMKVDSDLRASLDQKLQQLNKHRNTHEETVGQQEAFDRLAEQAQVLMQSSTDGRVSTQLTQLSSRYSALITLSKDLLKRYEQTVQDHQHYGEAYGRSRAWLLDINQRLSICSDTSGDRFTIQSQLEKLQRFVREFVVIKEEGQILLHAAITWGEKTQASTSVEGREVIREELQKLQADWDLMLSQVTDTKVMLESCLLQWSDYSASHDQVLRWLKDMEKRLRDTQPKADLSEKKAELQRVKGLYQDIVSYEQMVESVGSKALELSEKSPASRATVDTSQVQSRYISVKEQAKDLLSRCEQNVAHHQDFHDSVNSFASWLRTDIEKLTTCSDTYGEKSAIETKIERAKSLVANLTEGSQRLSYATKAGETTLPSTSASGQTKIRQQLQAINKDFEDFRVQLVQAQSELETCLRRWDEFEESHHEFGNWLRETEVLLRSELDTKATVEEKKQHWEEYQLHLEDAISHQSSLDRVSERAQALLLTNADAKTSHAITQLTTRYNGVISLAKDITSSLEAAYNHHRLYKQNQHLFQDWLKETELRLKQLDDGRGSRDAVSTKLLEVDEIQGALDQGHTILRTVLDSCEKTLPNTAHFLRRSKVRLTRATRSCARCWTAARRRYPTRLSAACTSFARRPTRPRRTTKTFSPSSLR</sequence>
<dbReference type="SUPFAM" id="SSF46966">
    <property type="entry name" value="Spectrin repeat"/>
    <property type="match status" value="10"/>
</dbReference>
<dbReference type="Proteomes" id="UP000271974">
    <property type="component" value="Unassembled WGS sequence"/>
</dbReference>
<keyword evidence="9" id="KW-1185">Reference proteome</keyword>
<keyword evidence="5" id="KW-0472">Membrane</keyword>
<dbReference type="OrthoDB" id="18740at2759"/>
<accession>A0A433TJR4</accession>
<comment type="subcellular location">
    <subcellularLocation>
        <location evidence="1">Membrane</location>
    </subcellularLocation>
</comment>
<comment type="caution">
    <text evidence="8">The sequence shown here is derived from an EMBL/GenBank/DDBJ whole genome shotgun (WGS) entry which is preliminary data.</text>
</comment>
<protein>
    <recommendedName>
        <fullName evidence="10">KASH domain-containing protein</fullName>
    </recommendedName>
</protein>
<evidence type="ECO:0000256" key="3">
    <source>
        <dbReference type="ARBA" id="ARBA00022737"/>
    </source>
</evidence>
<dbReference type="EMBL" id="RQTK01000322">
    <property type="protein sequence ID" value="RUS81756.1"/>
    <property type="molecule type" value="Genomic_DNA"/>
</dbReference>
<dbReference type="GO" id="GO:0007097">
    <property type="term" value="P:nuclear migration"/>
    <property type="evidence" value="ECO:0007669"/>
    <property type="project" value="TreeGrafter"/>
</dbReference>
<evidence type="ECO:0000313" key="9">
    <source>
        <dbReference type="Proteomes" id="UP000271974"/>
    </source>
</evidence>
<evidence type="ECO:0000256" key="4">
    <source>
        <dbReference type="ARBA" id="ARBA00022989"/>
    </source>
</evidence>
<feature type="coiled-coil region" evidence="6">
    <location>
        <begin position="297"/>
        <end position="361"/>
    </location>
</feature>
<name>A0A433TJR4_ELYCH</name>
<feature type="coiled-coil region" evidence="6">
    <location>
        <begin position="178"/>
        <end position="248"/>
    </location>
</feature>
<proteinExistence type="predicted"/>
<feature type="region of interest" description="Disordered" evidence="7">
    <location>
        <begin position="1120"/>
        <end position="1139"/>
    </location>
</feature>
<feature type="non-terminal residue" evidence="8">
    <location>
        <position position="1"/>
    </location>
</feature>
<dbReference type="SMART" id="SM00150">
    <property type="entry name" value="SPEC"/>
    <property type="match status" value="9"/>
</dbReference>
<dbReference type="GO" id="GO:0005737">
    <property type="term" value="C:cytoplasm"/>
    <property type="evidence" value="ECO:0007669"/>
    <property type="project" value="TreeGrafter"/>
</dbReference>
<keyword evidence="6" id="KW-0175">Coiled coil</keyword>
<evidence type="ECO:0008006" key="10">
    <source>
        <dbReference type="Google" id="ProtNLM"/>
    </source>
</evidence>
<dbReference type="InterPro" id="IPR052403">
    <property type="entry name" value="LINC-complex_assoc"/>
</dbReference>
<dbReference type="InterPro" id="IPR002017">
    <property type="entry name" value="Spectrin_repeat"/>
</dbReference>